<protein>
    <recommendedName>
        <fullName evidence="3">Ankyrin repeat protein</fullName>
    </recommendedName>
</protein>
<dbReference type="SUPFAM" id="SSF48403">
    <property type="entry name" value="Ankyrin repeat"/>
    <property type="match status" value="1"/>
</dbReference>
<gene>
    <name evidence="1" type="ORF">N7505_007824</name>
</gene>
<proteinExistence type="predicted"/>
<dbReference type="PANTHER" id="PTHR24198">
    <property type="entry name" value="ANKYRIN REPEAT AND PROTEIN KINASE DOMAIN-CONTAINING PROTEIN"/>
    <property type="match status" value="1"/>
</dbReference>
<dbReference type="EMBL" id="JAPVEB010000004">
    <property type="protein sequence ID" value="KAJ5265031.1"/>
    <property type="molecule type" value="Genomic_DNA"/>
</dbReference>
<comment type="caution">
    <text evidence="1">The sequence shown here is derived from an EMBL/GenBank/DDBJ whole genome shotgun (WGS) entry which is preliminary data.</text>
</comment>
<name>A0ABQ8WF08_PENCH</name>
<accession>A0ABQ8WF08</accession>
<reference evidence="1 2" key="1">
    <citation type="journal article" date="2023" name="IMA Fungus">
        <title>Comparative genomic study of the Penicillium genus elucidates a diverse pangenome and 15 lateral gene transfer events.</title>
        <authorList>
            <person name="Petersen C."/>
            <person name="Sorensen T."/>
            <person name="Nielsen M.R."/>
            <person name="Sondergaard T.E."/>
            <person name="Sorensen J.L."/>
            <person name="Fitzpatrick D.A."/>
            <person name="Frisvad J.C."/>
            <person name="Nielsen K.L."/>
        </authorList>
    </citation>
    <scope>NUCLEOTIDE SEQUENCE [LARGE SCALE GENOMIC DNA]</scope>
    <source>
        <strain evidence="1 2">IBT 3361</strain>
    </source>
</reference>
<dbReference type="Proteomes" id="UP001220256">
    <property type="component" value="Unassembled WGS sequence"/>
</dbReference>
<evidence type="ECO:0000313" key="2">
    <source>
        <dbReference type="Proteomes" id="UP001220256"/>
    </source>
</evidence>
<organism evidence="1 2">
    <name type="scientific">Penicillium chrysogenum</name>
    <name type="common">Penicillium notatum</name>
    <dbReference type="NCBI Taxonomy" id="5076"/>
    <lineage>
        <taxon>Eukaryota</taxon>
        <taxon>Fungi</taxon>
        <taxon>Dikarya</taxon>
        <taxon>Ascomycota</taxon>
        <taxon>Pezizomycotina</taxon>
        <taxon>Eurotiomycetes</taxon>
        <taxon>Eurotiomycetidae</taxon>
        <taxon>Eurotiales</taxon>
        <taxon>Aspergillaceae</taxon>
        <taxon>Penicillium</taxon>
        <taxon>Penicillium chrysogenum species complex</taxon>
    </lineage>
</organism>
<keyword evidence="2" id="KW-1185">Reference proteome</keyword>
<evidence type="ECO:0008006" key="3">
    <source>
        <dbReference type="Google" id="ProtNLM"/>
    </source>
</evidence>
<dbReference type="Gene3D" id="1.25.40.20">
    <property type="entry name" value="Ankyrin repeat-containing domain"/>
    <property type="match status" value="2"/>
</dbReference>
<dbReference type="InterPro" id="IPR036770">
    <property type="entry name" value="Ankyrin_rpt-contain_sf"/>
</dbReference>
<evidence type="ECO:0000313" key="1">
    <source>
        <dbReference type="EMBL" id="KAJ5265031.1"/>
    </source>
</evidence>
<sequence>MNHNVDPTSESYHYGSALWLASTGKYRNALKLLLNHGTDLEAKRTRSGADPLEIARNSGASKTANGLFNRPVQPGYRSSVIRGGLCMTAEDRDIARVDALLRNEAEGNYEDDSCGPALVYVTRGDNTKISKELLAKGAKVNEESSVLGRPLKAAVEADPDKMVELLLGSNADAWESSTIRQHCTPLSAGAILEHENVASYALEREAKIDVPIEGARTPGIDCRGRQKATERPTEWGEVEGYVHMVWLAA</sequence>
<dbReference type="PANTHER" id="PTHR24198:SF165">
    <property type="entry name" value="ANKYRIN REPEAT-CONTAINING PROTEIN-RELATED"/>
    <property type="match status" value="1"/>
</dbReference>